<keyword evidence="1" id="KW-0004">4Fe-4S</keyword>
<dbReference type="Gene3D" id="3.30.70.20">
    <property type="match status" value="1"/>
</dbReference>
<dbReference type="HOGENOM" id="CLU_046240_0_0_7"/>
<dbReference type="PANTHER" id="PTHR24960:SF79">
    <property type="entry name" value="PHOTOSYSTEM I IRON-SULFUR CENTER"/>
    <property type="match status" value="1"/>
</dbReference>
<feature type="domain" description="4Fe-4S ferredoxin-type" evidence="5">
    <location>
        <begin position="217"/>
        <end position="246"/>
    </location>
</feature>
<dbReference type="AlphaFoldDB" id="F3YV36"/>
<evidence type="ECO:0000259" key="5">
    <source>
        <dbReference type="PROSITE" id="PS51379"/>
    </source>
</evidence>
<dbReference type="PROSITE" id="PS51379">
    <property type="entry name" value="4FE4S_FER_2"/>
    <property type="match status" value="2"/>
</dbReference>
<dbReference type="InterPro" id="IPR050157">
    <property type="entry name" value="PSI_iron-sulfur_center"/>
</dbReference>
<proteinExistence type="predicted"/>
<sequence>MSTSTVWFWNLRASRKAPFEQRMHRLLKAAGAAEHVRPGDLLALKMHFGEAGVTAFITPIHVRPIVDFFRKAGAKPFLTDTNTLYAGQRGEAVSHKLQAAQHGFDPNILGAPVIIADGLRSTNEAAVKFKGKHISTAYLAGDIVNADLLVTLSHFKGHELAGFGGALKNVAMGCATRRGKMQQHGCLAPQVHPDNCKGCGICVEVCAPGALRMDEDKRISVDKDLCAGCGACFHACAHHGVEIDWNTDINEFLGRMMEYAAATLLTRAKPTLHVSFVMGVTPNCDCVGYSDAPVCPDIGVLASWDPVALDQACLDLVTAAPPLYPSSLPAGLQPGQDKLHSLTPSLPLDMGLAYAESLGLGTRAYELKAI</sequence>
<evidence type="ECO:0000256" key="2">
    <source>
        <dbReference type="ARBA" id="ARBA00022723"/>
    </source>
</evidence>
<dbReference type="Proteomes" id="UP000007844">
    <property type="component" value="Chromosome"/>
</dbReference>
<evidence type="ECO:0000256" key="1">
    <source>
        <dbReference type="ARBA" id="ARBA00022485"/>
    </source>
</evidence>
<evidence type="ECO:0000313" key="7">
    <source>
        <dbReference type="Proteomes" id="UP000007844"/>
    </source>
</evidence>
<accession>F3YV36</accession>
<protein>
    <submittedName>
        <fullName evidence="6">4Fe-4S ferredoxin iron-sulfur binding domain-containing protein</fullName>
    </submittedName>
</protein>
<dbReference type="RefSeq" id="WP_014259104.1">
    <property type="nucleotide sequence ID" value="NC_016629.1"/>
</dbReference>
<dbReference type="eggNOG" id="COG2768">
    <property type="taxonomic scope" value="Bacteria"/>
</dbReference>
<dbReference type="STRING" id="690850.Desaf_0938"/>
<dbReference type="EMBL" id="CP003221">
    <property type="protein sequence ID" value="EGJ49286.1"/>
    <property type="molecule type" value="Genomic_DNA"/>
</dbReference>
<dbReference type="SUPFAM" id="SSF54862">
    <property type="entry name" value="4Fe-4S ferredoxins"/>
    <property type="match status" value="1"/>
</dbReference>
<keyword evidence="2" id="KW-0479">Metal-binding</keyword>
<dbReference type="Pfam" id="PF12838">
    <property type="entry name" value="Fer4_7"/>
    <property type="match status" value="1"/>
</dbReference>
<dbReference type="KEGG" id="daf:Desaf_0938"/>
<dbReference type="Gene3D" id="3.40.50.11440">
    <property type="match status" value="1"/>
</dbReference>
<name>F3YV36_DESAF</name>
<dbReference type="GO" id="GO:0046872">
    <property type="term" value="F:metal ion binding"/>
    <property type="evidence" value="ECO:0007669"/>
    <property type="project" value="UniProtKB-KW"/>
</dbReference>
<gene>
    <name evidence="6" type="ORF">Desaf_0938</name>
</gene>
<evidence type="ECO:0000256" key="3">
    <source>
        <dbReference type="ARBA" id="ARBA00023004"/>
    </source>
</evidence>
<evidence type="ECO:0000256" key="4">
    <source>
        <dbReference type="ARBA" id="ARBA00023014"/>
    </source>
</evidence>
<dbReference type="PANTHER" id="PTHR24960">
    <property type="entry name" value="PHOTOSYSTEM I IRON-SULFUR CENTER-RELATED"/>
    <property type="match status" value="1"/>
</dbReference>
<dbReference type="InterPro" id="IPR007160">
    <property type="entry name" value="DUF362"/>
</dbReference>
<organism evidence="6 7">
    <name type="scientific">Desulfocurvibacter africanus subsp. africanus str. Walvis Bay</name>
    <dbReference type="NCBI Taxonomy" id="690850"/>
    <lineage>
        <taxon>Bacteria</taxon>
        <taxon>Pseudomonadati</taxon>
        <taxon>Thermodesulfobacteriota</taxon>
        <taxon>Desulfovibrionia</taxon>
        <taxon>Desulfovibrionales</taxon>
        <taxon>Desulfovibrionaceae</taxon>
        <taxon>Desulfocurvibacter</taxon>
    </lineage>
</organism>
<evidence type="ECO:0000313" key="6">
    <source>
        <dbReference type="EMBL" id="EGJ49286.1"/>
    </source>
</evidence>
<keyword evidence="3" id="KW-0408">Iron</keyword>
<reference evidence="6 7" key="1">
    <citation type="journal article" date="2011" name="J. Bacteriol.">
        <title>Genome sequence of the mercury-methylating and pleomorphic Desulfovibrio africanus Strain Walvis Bay.</title>
        <authorList>
            <person name="Brown S.D."/>
            <person name="Wall J.D."/>
            <person name="Kucken A.M."/>
            <person name="Gilmour C.C."/>
            <person name="Podar M."/>
            <person name="Brandt C.C."/>
            <person name="Teshima H."/>
            <person name="Detter J.C."/>
            <person name="Han C.S."/>
            <person name="Land M.L."/>
            <person name="Lucas S."/>
            <person name="Han J."/>
            <person name="Pennacchio L."/>
            <person name="Nolan M."/>
            <person name="Pitluck S."/>
            <person name="Woyke T."/>
            <person name="Goodwin L."/>
            <person name="Palumbo A.V."/>
            <person name="Elias D.A."/>
        </authorList>
    </citation>
    <scope>NUCLEOTIDE SEQUENCE [LARGE SCALE GENOMIC DNA]</scope>
    <source>
        <strain evidence="6 7">Walvis Bay</strain>
    </source>
</reference>
<dbReference type="GO" id="GO:0051539">
    <property type="term" value="F:4 iron, 4 sulfur cluster binding"/>
    <property type="evidence" value="ECO:0007669"/>
    <property type="project" value="UniProtKB-KW"/>
</dbReference>
<keyword evidence="7" id="KW-1185">Reference proteome</keyword>
<feature type="domain" description="4Fe-4S ferredoxin-type" evidence="5">
    <location>
        <begin position="187"/>
        <end position="216"/>
    </location>
</feature>
<dbReference type="InterPro" id="IPR017896">
    <property type="entry name" value="4Fe4S_Fe-S-bd"/>
</dbReference>
<keyword evidence="4" id="KW-0411">Iron-sulfur</keyword>
<dbReference type="Pfam" id="PF04015">
    <property type="entry name" value="DUF362"/>
    <property type="match status" value="1"/>
</dbReference>